<organism evidence="2 3">
    <name type="scientific">Araneus ventricosus</name>
    <name type="common">Orbweaver spider</name>
    <name type="synonym">Epeira ventricosa</name>
    <dbReference type="NCBI Taxonomy" id="182803"/>
    <lineage>
        <taxon>Eukaryota</taxon>
        <taxon>Metazoa</taxon>
        <taxon>Ecdysozoa</taxon>
        <taxon>Arthropoda</taxon>
        <taxon>Chelicerata</taxon>
        <taxon>Arachnida</taxon>
        <taxon>Araneae</taxon>
        <taxon>Araneomorphae</taxon>
        <taxon>Entelegynae</taxon>
        <taxon>Araneoidea</taxon>
        <taxon>Araneidae</taxon>
        <taxon>Araneus</taxon>
    </lineage>
</organism>
<comment type="caution">
    <text evidence="2">The sequence shown here is derived from an EMBL/GenBank/DDBJ whole genome shotgun (WGS) entry which is preliminary data.</text>
</comment>
<proteinExistence type="predicted"/>
<gene>
    <name evidence="2" type="ORF">AVEN_170840_1</name>
</gene>
<dbReference type="Proteomes" id="UP000499080">
    <property type="component" value="Unassembled WGS sequence"/>
</dbReference>
<keyword evidence="3" id="KW-1185">Reference proteome</keyword>
<protein>
    <submittedName>
        <fullName evidence="2">Uncharacterized protein</fullName>
    </submittedName>
</protein>
<evidence type="ECO:0000256" key="1">
    <source>
        <dbReference type="SAM" id="MobiDB-lite"/>
    </source>
</evidence>
<feature type="region of interest" description="Disordered" evidence="1">
    <location>
        <begin position="1"/>
        <end position="23"/>
    </location>
</feature>
<evidence type="ECO:0000313" key="3">
    <source>
        <dbReference type="Proteomes" id="UP000499080"/>
    </source>
</evidence>
<dbReference type="EMBL" id="BGPR01002158">
    <property type="protein sequence ID" value="GBM68701.1"/>
    <property type="molecule type" value="Genomic_DNA"/>
</dbReference>
<evidence type="ECO:0000313" key="2">
    <source>
        <dbReference type="EMBL" id="GBM68701.1"/>
    </source>
</evidence>
<name>A0A4Y2HTI6_ARAVE</name>
<accession>A0A4Y2HTI6</accession>
<sequence length="101" mass="11424">MHGESSLESGFEPGTFRPHSRDLTTRPEARNLWYAYPWGHAKEQLGVLELKVGLKAQNSLTVKVKGLKPNRHIECLLNAPLTPRPKNLHLTPTYLWSGPSR</sequence>
<reference evidence="2 3" key="1">
    <citation type="journal article" date="2019" name="Sci. Rep.">
        <title>Orb-weaving spider Araneus ventricosus genome elucidates the spidroin gene catalogue.</title>
        <authorList>
            <person name="Kono N."/>
            <person name="Nakamura H."/>
            <person name="Ohtoshi R."/>
            <person name="Moran D.A.P."/>
            <person name="Shinohara A."/>
            <person name="Yoshida Y."/>
            <person name="Fujiwara M."/>
            <person name="Mori M."/>
            <person name="Tomita M."/>
            <person name="Arakawa K."/>
        </authorList>
    </citation>
    <scope>NUCLEOTIDE SEQUENCE [LARGE SCALE GENOMIC DNA]</scope>
</reference>
<dbReference type="AlphaFoldDB" id="A0A4Y2HTI6"/>